<keyword evidence="7" id="KW-0030">Aminoacyl-tRNA synthetase</keyword>
<protein>
    <recommendedName>
        <fullName evidence="2">histidine--tRNA ligase</fullName>
        <ecNumber evidence="2">6.1.1.21</ecNumber>
    </recommendedName>
</protein>
<keyword evidence="5" id="KW-0067">ATP-binding</keyword>
<dbReference type="InterPro" id="IPR033656">
    <property type="entry name" value="HisRS_anticodon"/>
</dbReference>
<dbReference type="InterPro" id="IPR004154">
    <property type="entry name" value="Anticodon-bd"/>
</dbReference>
<dbReference type="PROSITE" id="PS50862">
    <property type="entry name" value="AA_TRNA_LIGASE_II"/>
    <property type="match status" value="1"/>
</dbReference>
<keyword evidence="3" id="KW-0436">Ligase</keyword>
<reference evidence="10" key="1">
    <citation type="submission" date="2023-05" db="EMBL/GenBank/DDBJ databases">
        <authorList>
            <person name="Stuckert A."/>
        </authorList>
    </citation>
    <scope>NUCLEOTIDE SEQUENCE</scope>
</reference>
<comment type="similarity">
    <text evidence="1">Belongs to the class-II aminoacyl-tRNA synthetase family.</text>
</comment>
<gene>
    <name evidence="10" type="ORF">SPARVUS_LOCUS15893828</name>
</gene>
<dbReference type="EC" id="6.1.1.21" evidence="2"/>
<comment type="catalytic activity">
    <reaction evidence="8">
        <text>tRNA(His) + L-histidine + ATP = L-histidyl-tRNA(His) + AMP + diphosphate + H(+)</text>
        <dbReference type="Rhea" id="RHEA:17313"/>
        <dbReference type="Rhea" id="RHEA-COMP:9665"/>
        <dbReference type="Rhea" id="RHEA-COMP:9689"/>
        <dbReference type="ChEBI" id="CHEBI:15378"/>
        <dbReference type="ChEBI" id="CHEBI:30616"/>
        <dbReference type="ChEBI" id="CHEBI:33019"/>
        <dbReference type="ChEBI" id="CHEBI:57595"/>
        <dbReference type="ChEBI" id="CHEBI:78442"/>
        <dbReference type="ChEBI" id="CHEBI:78527"/>
        <dbReference type="ChEBI" id="CHEBI:456215"/>
        <dbReference type="EC" id="6.1.1.21"/>
    </reaction>
</comment>
<evidence type="ECO:0000256" key="4">
    <source>
        <dbReference type="ARBA" id="ARBA00022741"/>
    </source>
</evidence>
<dbReference type="InterPro" id="IPR036621">
    <property type="entry name" value="Anticodon-bd_dom_sf"/>
</dbReference>
<evidence type="ECO:0000256" key="7">
    <source>
        <dbReference type="ARBA" id="ARBA00023146"/>
    </source>
</evidence>
<dbReference type="PANTHER" id="PTHR11476">
    <property type="entry name" value="HISTIDYL-TRNA SYNTHETASE"/>
    <property type="match status" value="1"/>
</dbReference>
<organism evidence="10 11">
    <name type="scientific">Staurois parvus</name>
    <dbReference type="NCBI Taxonomy" id="386267"/>
    <lineage>
        <taxon>Eukaryota</taxon>
        <taxon>Metazoa</taxon>
        <taxon>Chordata</taxon>
        <taxon>Craniata</taxon>
        <taxon>Vertebrata</taxon>
        <taxon>Euteleostomi</taxon>
        <taxon>Amphibia</taxon>
        <taxon>Batrachia</taxon>
        <taxon>Anura</taxon>
        <taxon>Neobatrachia</taxon>
        <taxon>Ranoidea</taxon>
        <taxon>Ranidae</taxon>
        <taxon>Staurois</taxon>
    </lineage>
</organism>
<dbReference type="InterPro" id="IPR004516">
    <property type="entry name" value="HisRS/HisZ"/>
</dbReference>
<proteinExistence type="inferred from homology"/>
<dbReference type="InterPro" id="IPR015807">
    <property type="entry name" value="His-tRNA-ligase"/>
</dbReference>
<dbReference type="SUPFAM" id="SSF55681">
    <property type="entry name" value="Class II aaRS and biotin synthetases"/>
    <property type="match status" value="1"/>
</dbReference>
<evidence type="ECO:0000256" key="5">
    <source>
        <dbReference type="ARBA" id="ARBA00022840"/>
    </source>
</evidence>
<name>A0ABN9HDN2_9NEOB</name>
<evidence type="ECO:0000256" key="3">
    <source>
        <dbReference type="ARBA" id="ARBA00022598"/>
    </source>
</evidence>
<dbReference type="Pfam" id="PF03129">
    <property type="entry name" value="HGTP_anticodon"/>
    <property type="match status" value="1"/>
</dbReference>
<feature type="domain" description="Aminoacyl-transfer RNA synthetases class-II family profile" evidence="9">
    <location>
        <begin position="68"/>
        <end position="393"/>
    </location>
</feature>
<keyword evidence="11" id="KW-1185">Reference proteome</keyword>
<dbReference type="CDD" id="cd00859">
    <property type="entry name" value="HisRS_anticodon"/>
    <property type="match status" value="1"/>
</dbReference>
<keyword evidence="4" id="KW-0547">Nucleotide-binding</keyword>
<dbReference type="NCBIfam" id="TIGR00442">
    <property type="entry name" value="hisS"/>
    <property type="match status" value="1"/>
</dbReference>
<dbReference type="Pfam" id="PF13393">
    <property type="entry name" value="tRNA-synt_His"/>
    <property type="match status" value="1"/>
</dbReference>
<evidence type="ECO:0000256" key="6">
    <source>
        <dbReference type="ARBA" id="ARBA00022917"/>
    </source>
</evidence>
<dbReference type="Proteomes" id="UP001162483">
    <property type="component" value="Unassembled WGS sequence"/>
</dbReference>
<dbReference type="HAMAP" id="MF_00127">
    <property type="entry name" value="His_tRNA_synth"/>
    <property type="match status" value="1"/>
</dbReference>
<dbReference type="InterPro" id="IPR041715">
    <property type="entry name" value="HisRS-like_core"/>
</dbReference>
<evidence type="ECO:0000313" key="10">
    <source>
        <dbReference type="EMBL" id="CAI9619842.1"/>
    </source>
</evidence>
<dbReference type="PROSITE" id="PS51257">
    <property type="entry name" value="PROKAR_LIPOPROTEIN"/>
    <property type="match status" value="1"/>
</dbReference>
<evidence type="ECO:0000256" key="8">
    <source>
        <dbReference type="ARBA" id="ARBA00047639"/>
    </source>
</evidence>
<dbReference type="PIRSF" id="PIRSF001549">
    <property type="entry name" value="His-tRNA_synth"/>
    <property type="match status" value="1"/>
</dbReference>
<evidence type="ECO:0000256" key="1">
    <source>
        <dbReference type="ARBA" id="ARBA00008226"/>
    </source>
</evidence>
<dbReference type="PANTHER" id="PTHR11476:SF13">
    <property type="entry name" value="HISTIDINE--TRNA LIGASE"/>
    <property type="match status" value="1"/>
</dbReference>
<dbReference type="Gene3D" id="3.30.930.10">
    <property type="entry name" value="Bira Bifunctional Protein, Domain 2"/>
    <property type="match status" value="1"/>
</dbReference>
<evidence type="ECO:0000313" key="11">
    <source>
        <dbReference type="Proteomes" id="UP001162483"/>
    </source>
</evidence>
<evidence type="ECO:0000256" key="2">
    <source>
        <dbReference type="ARBA" id="ARBA00012815"/>
    </source>
</evidence>
<dbReference type="Gene3D" id="3.40.50.800">
    <property type="entry name" value="Anticodon-binding domain"/>
    <property type="match status" value="1"/>
</dbReference>
<dbReference type="CDD" id="cd00773">
    <property type="entry name" value="HisRS-like_core"/>
    <property type="match status" value="1"/>
</dbReference>
<keyword evidence="6" id="KW-0648">Protein biosynthesis</keyword>
<dbReference type="SUPFAM" id="SSF52954">
    <property type="entry name" value="Class II aaRS ABD-related"/>
    <property type="match status" value="1"/>
</dbReference>
<accession>A0ABN9HDN2</accession>
<dbReference type="EMBL" id="CATNWA010020769">
    <property type="protein sequence ID" value="CAI9619842.1"/>
    <property type="molecule type" value="Genomic_DNA"/>
</dbReference>
<evidence type="ECO:0000259" key="9">
    <source>
        <dbReference type="PROSITE" id="PS50862"/>
    </source>
</evidence>
<dbReference type="InterPro" id="IPR045864">
    <property type="entry name" value="aa-tRNA-synth_II/BPL/LPL"/>
</dbReference>
<comment type="caution">
    <text evidence="10">The sequence shown here is derived from an EMBL/GenBank/DDBJ whole genome shotgun (WGS) entry which is preliminary data.</text>
</comment>
<sequence>MATLICRSTLCWNLLVGQRKVVCSTAASAVAACRSFQATRRVFAHEDATAKSICGEKKQNPVLKAPKGTHDVHPKQMAIRGKVFNIVEKCFKRHGAESIDTPVFELKEILTGKYGEDAKLIYDLKDQGGEHLSLRYDLTVPFTRYLAMNKISRIKRYQIAKVYRRDNPALGRYREFYQCDFDIAGHYDPMIPDAECLKIMYEILSELELGEFLIKVNDRRLLSGILTVCGIPESKFKTVCASIDKLDKVPWDKVRSEMIEEKEMRPEIVDRLGEYIKLNGDLSLIQQLSEEPLVSQNILAMEALNDFKLLHRYLEIFGVADKIVFDISLARGLDYYTGVIYEAVLLSDKTPQNHPIGIGSVAAGGRYDELVGMFDAKGRNVPCVGISIGIERIFSIAEKKAEESGEKIRTTETQVLVATAQPMHLEERMKLLTMLWNSGIKAEMLYKKNPKLLTQLHYCESAGIPLVAIIGDQEIKDGVVKLRDVATRAEVEVSKEHLAEEIKKRTS</sequence>
<dbReference type="InterPro" id="IPR006195">
    <property type="entry name" value="aa-tRNA-synth_II"/>
</dbReference>